<dbReference type="SUPFAM" id="SSF55729">
    <property type="entry name" value="Acyl-CoA N-acyltransferases (Nat)"/>
    <property type="match status" value="1"/>
</dbReference>
<organism evidence="2 3">
    <name type="scientific">Lentzea jiangxiensis</name>
    <dbReference type="NCBI Taxonomy" id="641025"/>
    <lineage>
        <taxon>Bacteria</taxon>
        <taxon>Bacillati</taxon>
        <taxon>Actinomycetota</taxon>
        <taxon>Actinomycetes</taxon>
        <taxon>Pseudonocardiales</taxon>
        <taxon>Pseudonocardiaceae</taxon>
        <taxon>Lentzea</taxon>
    </lineage>
</organism>
<evidence type="ECO:0000259" key="1">
    <source>
        <dbReference type="PROSITE" id="PS51186"/>
    </source>
</evidence>
<dbReference type="PANTHER" id="PTHR43441">
    <property type="entry name" value="RIBOSOMAL-PROTEIN-SERINE ACETYLTRANSFERASE"/>
    <property type="match status" value="1"/>
</dbReference>
<reference evidence="3" key="1">
    <citation type="submission" date="2016-10" db="EMBL/GenBank/DDBJ databases">
        <authorList>
            <person name="Varghese N."/>
            <person name="Submissions S."/>
        </authorList>
    </citation>
    <scope>NUCLEOTIDE SEQUENCE [LARGE SCALE GENOMIC DNA]</scope>
    <source>
        <strain evidence="3">CGMCC 4.6609</strain>
    </source>
</reference>
<dbReference type="GO" id="GO:0005737">
    <property type="term" value="C:cytoplasm"/>
    <property type="evidence" value="ECO:0007669"/>
    <property type="project" value="TreeGrafter"/>
</dbReference>
<dbReference type="GO" id="GO:1990189">
    <property type="term" value="F:protein N-terminal-serine acetyltransferase activity"/>
    <property type="evidence" value="ECO:0007669"/>
    <property type="project" value="TreeGrafter"/>
</dbReference>
<dbReference type="OrthoDB" id="2061990at2"/>
<dbReference type="GO" id="GO:0008999">
    <property type="term" value="F:protein-N-terminal-alanine acetyltransferase activity"/>
    <property type="evidence" value="ECO:0007669"/>
    <property type="project" value="TreeGrafter"/>
</dbReference>
<evidence type="ECO:0000313" key="3">
    <source>
        <dbReference type="Proteomes" id="UP000199691"/>
    </source>
</evidence>
<dbReference type="Pfam" id="PF13302">
    <property type="entry name" value="Acetyltransf_3"/>
    <property type="match status" value="1"/>
</dbReference>
<dbReference type="InterPro" id="IPR016181">
    <property type="entry name" value="Acyl_CoA_acyltransferase"/>
</dbReference>
<protein>
    <submittedName>
        <fullName evidence="2">Protein N-acetyltransferase, RimJ/RimL family</fullName>
    </submittedName>
</protein>
<feature type="domain" description="N-acetyltransferase" evidence="1">
    <location>
        <begin position="15"/>
        <end position="180"/>
    </location>
</feature>
<dbReference type="EMBL" id="FNIX01000032">
    <property type="protein sequence ID" value="SDP97556.1"/>
    <property type="molecule type" value="Genomic_DNA"/>
</dbReference>
<dbReference type="Gene3D" id="3.40.630.30">
    <property type="match status" value="1"/>
</dbReference>
<accession>A0A1H0X509</accession>
<gene>
    <name evidence="2" type="ORF">SAMN05421507_13223</name>
</gene>
<dbReference type="STRING" id="641025.SAMN05421507_13223"/>
<dbReference type="PANTHER" id="PTHR43441:SF10">
    <property type="entry name" value="ACETYLTRANSFERASE"/>
    <property type="match status" value="1"/>
</dbReference>
<evidence type="ECO:0000313" key="2">
    <source>
        <dbReference type="EMBL" id="SDP97556.1"/>
    </source>
</evidence>
<dbReference type="PROSITE" id="PS51186">
    <property type="entry name" value="GNAT"/>
    <property type="match status" value="1"/>
</dbReference>
<keyword evidence="3" id="KW-1185">Reference proteome</keyword>
<proteinExistence type="predicted"/>
<dbReference type="RefSeq" id="WP_090105183.1">
    <property type="nucleotide sequence ID" value="NZ_FNIX01000032.1"/>
</dbReference>
<dbReference type="InterPro" id="IPR000182">
    <property type="entry name" value="GNAT_dom"/>
</dbReference>
<dbReference type="Proteomes" id="UP000199691">
    <property type="component" value="Unassembled WGS sequence"/>
</dbReference>
<keyword evidence="2" id="KW-0808">Transferase</keyword>
<dbReference type="AlphaFoldDB" id="A0A1H0X509"/>
<dbReference type="InterPro" id="IPR051908">
    <property type="entry name" value="Ribosomal_N-acetyltransferase"/>
</dbReference>
<sequence>MSPSFPETTLRTGRLVLRPFTAEDAEDVQHACADEAAQRWLPIPSPYTMDDAIGWCTVRAHALRESGDGIHFAVTDVQTGKLVANVGLRETDWESLTSEIGYWVSPWARDRGYAVDAVSAVTEWLFDEHRFQRLELRAADGNTASQRVAVKAGFHREGVLRNAGVTHGGRVDIVLYSRVPDDRKGKIKS</sequence>
<name>A0A1H0X509_9PSEU</name>